<keyword evidence="3" id="KW-0067">ATP-binding</keyword>
<feature type="coiled-coil region" evidence="4">
    <location>
        <begin position="198"/>
        <end position="225"/>
    </location>
</feature>
<dbReference type="CDD" id="cd03221">
    <property type="entry name" value="ABCF_EF-3"/>
    <property type="match status" value="2"/>
</dbReference>
<gene>
    <name evidence="6" type="ORF">AOC36_01695</name>
</gene>
<dbReference type="RefSeq" id="WP_067630548.1">
    <property type="nucleotide sequence ID" value="NZ_CP013213.1"/>
</dbReference>
<dbReference type="AlphaFoldDB" id="A0A120JTF7"/>
<dbReference type="KEGG" id="erl:AOC36_01695"/>
<feature type="domain" description="ABC transporter" evidence="5">
    <location>
        <begin position="5"/>
        <end position="195"/>
    </location>
</feature>
<evidence type="ECO:0000313" key="7">
    <source>
        <dbReference type="Proteomes" id="UP000063781"/>
    </source>
</evidence>
<dbReference type="Proteomes" id="UP000063781">
    <property type="component" value="Chromosome"/>
</dbReference>
<name>A0A120JTF7_9FIRM</name>
<dbReference type="InterPro" id="IPR027417">
    <property type="entry name" value="P-loop_NTPase"/>
</dbReference>
<dbReference type="GO" id="GO:0016887">
    <property type="term" value="F:ATP hydrolysis activity"/>
    <property type="evidence" value="ECO:0007669"/>
    <property type="project" value="InterPro"/>
</dbReference>
<dbReference type="Gene3D" id="3.40.50.300">
    <property type="entry name" value="P-loop containing nucleotide triphosphate hydrolases"/>
    <property type="match status" value="3"/>
</dbReference>
<protein>
    <recommendedName>
        <fullName evidence="5">ABC transporter domain-containing protein</fullName>
    </recommendedName>
</protein>
<dbReference type="GO" id="GO:0005524">
    <property type="term" value="F:ATP binding"/>
    <property type="evidence" value="ECO:0007669"/>
    <property type="project" value="UniProtKB-KW"/>
</dbReference>
<keyword evidence="1" id="KW-0677">Repeat</keyword>
<dbReference type="Pfam" id="PF00005">
    <property type="entry name" value="ABC_tran"/>
    <property type="match status" value="2"/>
</dbReference>
<evidence type="ECO:0000259" key="5">
    <source>
        <dbReference type="PROSITE" id="PS50893"/>
    </source>
</evidence>
<dbReference type="SUPFAM" id="SSF52540">
    <property type="entry name" value="P-loop containing nucleoside triphosphate hydrolases"/>
    <property type="match status" value="2"/>
</dbReference>
<dbReference type="InterPro" id="IPR003593">
    <property type="entry name" value="AAA+_ATPase"/>
</dbReference>
<feature type="domain" description="ABC transporter" evidence="5">
    <location>
        <begin position="290"/>
        <end position="480"/>
    </location>
</feature>
<dbReference type="PANTHER" id="PTHR19211:SF100">
    <property type="entry name" value="RIBOSOME PROTECTION PROTEIN VMLR"/>
    <property type="match status" value="1"/>
</dbReference>
<dbReference type="SMART" id="SM00382">
    <property type="entry name" value="AAA"/>
    <property type="match status" value="2"/>
</dbReference>
<keyword evidence="4" id="KW-0175">Coiled coil</keyword>
<evidence type="ECO:0000256" key="2">
    <source>
        <dbReference type="ARBA" id="ARBA00022741"/>
    </source>
</evidence>
<dbReference type="PROSITE" id="PS50893">
    <property type="entry name" value="ABC_TRANSPORTER_2"/>
    <property type="match status" value="2"/>
</dbReference>
<evidence type="ECO:0000256" key="4">
    <source>
        <dbReference type="SAM" id="Coils"/>
    </source>
</evidence>
<evidence type="ECO:0000256" key="1">
    <source>
        <dbReference type="ARBA" id="ARBA00022737"/>
    </source>
</evidence>
<dbReference type="STRING" id="1514105.AOC36_01695"/>
<proteinExistence type="predicted"/>
<dbReference type="InterPro" id="IPR050611">
    <property type="entry name" value="ABCF"/>
</dbReference>
<dbReference type="InterPro" id="IPR003439">
    <property type="entry name" value="ABC_transporter-like_ATP-bd"/>
</dbReference>
<dbReference type="OrthoDB" id="9801441at2"/>
<evidence type="ECO:0000313" key="6">
    <source>
        <dbReference type="EMBL" id="AMC92745.1"/>
    </source>
</evidence>
<dbReference type="NCBIfam" id="NF000355">
    <property type="entry name" value="ribo_prot_ABC_F"/>
    <property type="match status" value="1"/>
</dbReference>
<evidence type="ECO:0000256" key="3">
    <source>
        <dbReference type="ARBA" id="ARBA00022840"/>
    </source>
</evidence>
<reference evidence="6 7" key="1">
    <citation type="submission" date="2015-10" db="EMBL/GenBank/DDBJ databases">
        <title>Erysipelothrix larvae sp. LV19 isolated from the larval gut of the rhinoceros beetle, Trypoxylus dichotomus.</title>
        <authorList>
            <person name="Lim S."/>
            <person name="Kim B.-C."/>
        </authorList>
    </citation>
    <scope>NUCLEOTIDE SEQUENCE [LARGE SCALE GENOMIC DNA]</scope>
    <source>
        <strain evidence="6 7">LV19</strain>
    </source>
</reference>
<sequence length="482" mass="54245">MQKIIDLASVVKIYGDKTLFEIKHLEVFEGDRIGIIGANGSGKSTLMKLIAGEIMPDQGVIEVIESLAYMPQPLGSNIDEIEIGSYSASLFDVGRNAGYSGGEKTKRALSNVLSQNKALYLLDEPTTNMDLVSIQHLESEVLKYSGTLIVISHDTTFLNTVVNRLWILDGGTVREFDGTYEMWQIQQQREYDYQSFLYQQDQKERKRLEKEAARIRIEAQKVGKKPKHMSSKEARIYAGIASVQQGHVQRRSRQLLSRMDHKETLKRPESNDPINISLGSTQKLRAKTAITLENFNLAYGERVLFKDTNATLKTNVCSVITGPNGCGKTSLINAILRKEDGIVVNPGIHFGVFSQFHQSIDLKKTLLQNVMRESIYDMGKVRTILNNLRFSKEDLDKTASKLSGGERAKCVLAMLIVSDINALILDEPSNHLDMDTQQAMLDMLENWEHTLILVSHDRWFIDQLGDQVFEVKHQSLVPSING</sequence>
<accession>A0A120JTF7</accession>
<dbReference type="PANTHER" id="PTHR19211">
    <property type="entry name" value="ATP-BINDING TRANSPORT PROTEIN-RELATED"/>
    <property type="match status" value="1"/>
</dbReference>
<dbReference type="EMBL" id="CP013213">
    <property type="protein sequence ID" value="AMC92745.1"/>
    <property type="molecule type" value="Genomic_DNA"/>
</dbReference>
<keyword evidence="7" id="KW-1185">Reference proteome</keyword>
<keyword evidence="2" id="KW-0547">Nucleotide-binding</keyword>
<organism evidence="6 7">
    <name type="scientific">Erysipelothrix larvae</name>
    <dbReference type="NCBI Taxonomy" id="1514105"/>
    <lineage>
        <taxon>Bacteria</taxon>
        <taxon>Bacillati</taxon>
        <taxon>Bacillota</taxon>
        <taxon>Erysipelotrichia</taxon>
        <taxon>Erysipelotrichales</taxon>
        <taxon>Erysipelotrichaceae</taxon>
        <taxon>Erysipelothrix</taxon>
    </lineage>
</organism>